<dbReference type="Proteomes" id="UP000655044">
    <property type="component" value="Unassembled WGS sequence"/>
</dbReference>
<evidence type="ECO:0000313" key="1">
    <source>
        <dbReference type="EMBL" id="GIH85682.1"/>
    </source>
</evidence>
<proteinExistence type="predicted"/>
<organism evidence="1 2">
    <name type="scientific">Planobispora rosea</name>
    <dbReference type="NCBI Taxonomy" id="35762"/>
    <lineage>
        <taxon>Bacteria</taxon>
        <taxon>Bacillati</taxon>
        <taxon>Actinomycetota</taxon>
        <taxon>Actinomycetes</taxon>
        <taxon>Streptosporangiales</taxon>
        <taxon>Streptosporangiaceae</taxon>
        <taxon>Planobispora</taxon>
    </lineage>
</organism>
<accession>A0A8J3WEA3</accession>
<protein>
    <submittedName>
        <fullName evidence="1">Uncharacterized protein</fullName>
    </submittedName>
</protein>
<comment type="caution">
    <text evidence="1">The sequence shown here is derived from an EMBL/GenBank/DDBJ whole genome shotgun (WGS) entry which is preliminary data.</text>
</comment>
<sequence>MDESAVALGWDFFGPLIHEIVAVLGRFGPADQAAIERFLDGVHTAVVQRRTGEE</sequence>
<reference evidence="1" key="1">
    <citation type="submission" date="2021-01" db="EMBL/GenBank/DDBJ databases">
        <title>Whole genome shotgun sequence of Planobispora rosea NBRC 15558.</title>
        <authorList>
            <person name="Komaki H."/>
            <person name="Tamura T."/>
        </authorList>
    </citation>
    <scope>NUCLEOTIDE SEQUENCE</scope>
    <source>
        <strain evidence="1">NBRC 15558</strain>
    </source>
</reference>
<dbReference type="RefSeq" id="WP_176728592.1">
    <property type="nucleotide sequence ID" value="NZ_BMQP01000020.1"/>
</dbReference>
<gene>
    <name evidence="1" type="ORF">Pro02_40900</name>
</gene>
<keyword evidence="2" id="KW-1185">Reference proteome</keyword>
<name>A0A8J3WEA3_PLARO</name>
<dbReference type="AlphaFoldDB" id="A0A8J3WEA3"/>
<dbReference type="EMBL" id="BOOI01000038">
    <property type="protein sequence ID" value="GIH85682.1"/>
    <property type="molecule type" value="Genomic_DNA"/>
</dbReference>
<evidence type="ECO:0000313" key="2">
    <source>
        <dbReference type="Proteomes" id="UP000655044"/>
    </source>
</evidence>